<dbReference type="EMBL" id="JASAOG010000191">
    <property type="protein sequence ID" value="KAK0044793.1"/>
    <property type="molecule type" value="Genomic_DNA"/>
</dbReference>
<reference evidence="3" key="2">
    <citation type="submission" date="2023-04" db="EMBL/GenBank/DDBJ databases">
        <authorList>
            <person name="Bu L."/>
            <person name="Lu L."/>
            <person name="Laidemitt M.R."/>
            <person name="Zhang S.M."/>
            <person name="Mutuku M."/>
            <person name="Mkoji G."/>
            <person name="Steinauer M."/>
            <person name="Loker E.S."/>
        </authorList>
    </citation>
    <scope>NUCLEOTIDE SEQUENCE</scope>
    <source>
        <strain evidence="3">KasaAsao</strain>
        <tissue evidence="3">Whole Snail</tissue>
    </source>
</reference>
<dbReference type="PANTHER" id="PTHR24035">
    <property type="entry name" value="MULTIPLE EPIDERMAL GROWTH FACTOR-LIKE DOMAINS PROTEIN"/>
    <property type="match status" value="1"/>
</dbReference>
<evidence type="ECO:0000313" key="4">
    <source>
        <dbReference type="Proteomes" id="UP001233172"/>
    </source>
</evidence>
<keyword evidence="1" id="KW-0812">Transmembrane</keyword>
<feature type="chain" id="PRO_5041936662" evidence="2">
    <location>
        <begin position="26"/>
        <end position="745"/>
    </location>
</feature>
<evidence type="ECO:0000256" key="1">
    <source>
        <dbReference type="SAM" id="Phobius"/>
    </source>
</evidence>
<keyword evidence="4" id="KW-1185">Reference proteome</keyword>
<keyword evidence="2" id="KW-0732">Signal</keyword>
<organism evidence="3 4">
    <name type="scientific">Biomphalaria pfeifferi</name>
    <name type="common">Bloodfluke planorb</name>
    <name type="synonym">Freshwater snail</name>
    <dbReference type="NCBI Taxonomy" id="112525"/>
    <lineage>
        <taxon>Eukaryota</taxon>
        <taxon>Metazoa</taxon>
        <taxon>Spiralia</taxon>
        <taxon>Lophotrochozoa</taxon>
        <taxon>Mollusca</taxon>
        <taxon>Gastropoda</taxon>
        <taxon>Heterobranchia</taxon>
        <taxon>Euthyneura</taxon>
        <taxon>Panpulmonata</taxon>
        <taxon>Hygrophila</taxon>
        <taxon>Lymnaeoidea</taxon>
        <taxon>Planorbidae</taxon>
        <taxon>Biomphalaria</taxon>
    </lineage>
</organism>
<comment type="caution">
    <text evidence="3">The sequence shown here is derived from an EMBL/GenBank/DDBJ whole genome shotgun (WGS) entry which is preliminary data.</text>
</comment>
<feature type="signal peptide" evidence="2">
    <location>
        <begin position="1"/>
        <end position="25"/>
    </location>
</feature>
<dbReference type="PANTHER" id="PTHR24035:SF109">
    <property type="entry name" value="PROTEIN DRAPER"/>
    <property type="match status" value="1"/>
</dbReference>
<evidence type="ECO:0000313" key="3">
    <source>
        <dbReference type="EMBL" id="KAK0044793.1"/>
    </source>
</evidence>
<gene>
    <name evidence="3" type="ORF">Bpfe_025738</name>
</gene>
<evidence type="ECO:0000256" key="2">
    <source>
        <dbReference type="SAM" id="SignalP"/>
    </source>
</evidence>
<keyword evidence="1" id="KW-1133">Transmembrane helix</keyword>
<protein>
    <submittedName>
        <fullName evidence="3">Cell death abnormality protein 1</fullName>
    </submittedName>
</protein>
<dbReference type="Proteomes" id="UP001233172">
    <property type="component" value="Unassembled WGS sequence"/>
</dbReference>
<accession>A0AAD8EZ72</accession>
<sequence length="745" mass="82213">MRPQTFKVVTTFYCCVSLFSEADLAQCPTGQFGPNCINECLCNQNLCTETGECQPDVSCKPGFFGYLCQYIDLGFKAKTSHPTLFDQIDTTCLPMNNTITSVELDNYYSIAFLRFISKTPAVIDLIIIEFTSTVSCSQYRVFNRYPSEWDIFCKVDNAVNKITIWWLTAARICSIYISGARKVMSVNFQVPYVTVSYRTASTSRTNSTADSTPSGFPGTKTISPREVEIKTLVTSSLLPPGSSSGTKKTPRLEERTGGQILGVTEENSTFGNTTRNNTMEISSMKNVAKRDLFSMCKLLSNDKNEKLSVTLNVEHIMYRLLVTVLSLDNGTHSILFQFNDASSYQQYNQTVALNLTQFQSHIIDIALVGLWAKTILISEVSHPVSSFMSVCNINIYGDCREGSYGLQCDKRCDSACFYDSCDIANGYCILCSEEQAECDYSSPDLSFTCGKHKYGPLCNKPCKSCFGGACDRRTGACIKDCGPPEVCFMRVDQCPLFKYGENCSQMCSFCRMGLCNRTTGVCLKGCSQNRFGDFCNYTCSDHCVNRKCDGYTWECSDGCVGLFTGLLCDQVCSNNCAGEGKCDQHNRTCVAGCLEGYDDSRCEIPRKPLIVYAILIVGMLLTVVILIVCVDNDEITDQESFVSGTGEATTLLEAPDDKFREETETAAMTQAEDVITVASDENLRHNIGDANISPLIPEQTCVPSSSIDPDQLPKDASSSGMMGTRIEELMARNYDLSNSGIESEV</sequence>
<feature type="transmembrane region" description="Helical" evidence="1">
    <location>
        <begin position="609"/>
        <end position="630"/>
    </location>
</feature>
<keyword evidence="1" id="KW-0472">Membrane</keyword>
<proteinExistence type="predicted"/>
<reference evidence="3" key="1">
    <citation type="journal article" date="2023" name="PLoS Negl. Trop. Dis.">
        <title>A genome sequence for Biomphalaria pfeifferi, the major vector snail for the human-infecting parasite Schistosoma mansoni.</title>
        <authorList>
            <person name="Bu L."/>
            <person name="Lu L."/>
            <person name="Laidemitt M.R."/>
            <person name="Zhang S.M."/>
            <person name="Mutuku M."/>
            <person name="Mkoji G."/>
            <person name="Steinauer M."/>
            <person name="Loker E.S."/>
        </authorList>
    </citation>
    <scope>NUCLEOTIDE SEQUENCE</scope>
    <source>
        <strain evidence="3">KasaAsao</strain>
    </source>
</reference>
<dbReference type="InterPro" id="IPR052108">
    <property type="entry name" value="MEGF/SIB"/>
</dbReference>
<dbReference type="AlphaFoldDB" id="A0AAD8EZ72"/>
<name>A0AAD8EZ72_BIOPF</name>